<feature type="transmembrane region" description="Helical" evidence="6">
    <location>
        <begin position="378"/>
        <end position="397"/>
    </location>
</feature>
<protein>
    <submittedName>
        <fullName evidence="8">MFS transporter</fullName>
    </submittedName>
</protein>
<evidence type="ECO:0000256" key="3">
    <source>
        <dbReference type="ARBA" id="ARBA00022692"/>
    </source>
</evidence>
<evidence type="ECO:0000313" key="9">
    <source>
        <dbReference type="Proteomes" id="UP000249873"/>
    </source>
</evidence>
<evidence type="ECO:0000256" key="5">
    <source>
        <dbReference type="ARBA" id="ARBA00023136"/>
    </source>
</evidence>
<feature type="transmembrane region" description="Helical" evidence="6">
    <location>
        <begin position="254"/>
        <end position="270"/>
    </location>
</feature>
<dbReference type="SUPFAM" id="SSF103473">
    <property type="entry name" value="MFS general substrate transporter"/>
    <property type="match status" value="1"/>
</dbReference>
<dbReference type="GO" id="GO:0005886">
    <property type="term" value="C:plasma membrane"/>
    <property type="evidence" value="ECO:0007669"/>
    <property type="project" value="UniProtKB-SubCell"/>
</dbReference>
<proteinExistence type="predicted"/>
<dbReference type="OrthoDB" id="9812221at2"/>
<feature type="transmembrane region" description="Helical" evidence="6">
    <location>
        <begin position="219"/>
        <end position="242"/>
    </location>
</feature>
<organism evidence="8 9">
    <name type="scientific">Arcticibacterium luteifluviistationis</name>
    <dbReference type="NCBI Taxonomy" id="1784714"/>
    <lineage>
        <taxon>Bacteria</taxon>
        <taxon>Pseudomonadati</taxon>
        <taxon>Bacteroidota</taxon>
        <taxon>Cytophagia</taxon>
        <taxon>Cytophagales</taxon>
        <taxon>Leadbetterellaceae</taxon>
        <taxon>Arcticibacterium</taxon>
    </lineage>
</organism>
<dbReference type="Gene3D" id="1.20.1250.20">
    <property type="entry name" value="MFS general substrate transporter like domains"/>
    <property type="match status" value="1"/>
</dbReference>
<evidence type="ECO:0000256" key="2">
    <source>
        <dbReference type="ARBA" id="ARBA00022475"/>
    </source>
</evidence>
<evidence type="ECO:0000256" key="1">
    <source>
        <dbReference type="ARBA" id="ARBA00004651"/>
    </source>
</evidence>
<evidence type="ECO:0000259" key="7">
    <source>
        <dbReference type="PROSITE" id="PS50850"/>
    </source>
</evidence>
<feature type="transmembrane region" description="Helical" evidence="6">
    <location>
        <begin position="345"/>
        <end position="366"/>
    </location>
</feature>
<dbReference type="Proteomes" id="UP000249873">
    <property type="component" value="Chromosome"/>
</dbReference>
<dbReference type="PANTHER" id="PTHR43124">
    <property type="entry name" value="PURINE EFFLUX PUMP PBUE"/>
    <property type="match status" value="1"/>
</dbReference>
<dbReference type="CDD" id="cd17324">
    <property type="entry name" value="MFS_NepI_like"/>
    <property type="match status" value="1"/>
</dbReference>
<dbReference type="RefSeq" id="WP_111372985.1">
    <property type="nucleotide sequence ID" value="NZ_CP029480.1"/>
</dbReference>
<dbReference type="AlphaFoldDB" id="A0A2Z4GEY9"/>
<feature type="transmembrane region" description="Helical" evidence="6">
    <location>
        <begin position="138"/>
        <end position="160"/>
    </location>
</feature>
<evidence type="ECO:0000313" key="8">
    <source>
        <dbReference type="EMBL" id="AWV99617.1"/>
    </source>
</evidence>
<keyword evidence="4 6" id="KW-1133">Transmembrane helix</keyword>
<dbReference type="Pfam" id="PF07690">
    <property type="entry name" value="MFS_1"/>
    <property type="match status" value="1"/>
</dbReference>
<reference evidence="8 9" key="1">
    <citation type="submission" date="2018-05" db="EMBL/GenBank/DDBJ databases">
        <title>Complete genome sequence of Arcticibacterium luteifluviistationis SM1504T, a cytophagaceae bacterium isolated from Arctic surface seawater.</title>
        <authorList>
            <person name="Li Y."/>
            <person name="Qin Q.-L."/>
        </authorList>
    </citation>
    <scope>NUCLEOTIDE SEQUENCE [LARGE SCALE GENOMIC DNA]</scope>
    <source>
        <strain evidence="8 9">SM1504</strain>
    </source>
</reference>
<dbReference type="Pfam" id="PF13347">
    <property type="entry name" value="MFS_2"/>
    <property type="match status" value="1"/>
</dbReference>
<keyword evidence="9" id="KW-1185">Reference proteome</keyword>
<sequence length="409" mass="44323">MKKERVFTRYQVFMIAILAFIQFTVILDFMVLSPLGAILIPEMNITTAQFGWVVSGYAFSAGISGILAAGFADKFDRKKLLLFFYVGFLIGTGLCASANTYPMLLAARIFTGVFGGVIGSVGFAIITDIFELKVRGRVMGFTQMAFAASQILGLPIGLYLANNYGWHSSFWMIVIVGILVGIVMVWKIRPINTHLEANKGQNPIKHLFSTISNPDYIKVFLATTLLSTGGFMLMPFGSTYGINNLGITLEELPLLYGITGVFTIVFGPILGKMSDKYGRLKVFIFGTVLGIILVGIYTNLGVTSFWVILVLNIILFLGINARMIASSSLITAIPDLKDRGAFMSINSSVSQISGGIASAIAGLIVVQRTDGFVENYPLLGGVVIVSMIASGALMFGINRLAEKRTKEQS</sequence>
<evidence type="ECO:0000256" key="6">
    <source>
        <dbReference type="SAM" id="Phobius"/>
    </source>
</evidence>
<keyword evidence="2" id="KW-1003">Cell membrane</keyword>
<feature type="transmembrane region" description="Helical" evidence="6">
    <location>
        <begin position="52"/>
        <end position="73"/>
    </location>
</feature>
<keyword evidence="5 6" id="KW-0472">Membrane</keyword>
<dbReference type="KEGG" id="als:DJ013_16135"/>
<dbReference type="PANTHER" id="PTHR43124:SF3">
    <property type="entry name" value="CHLORAMPHENICOL EFFLUX PUMP RV0191"/>
    <property type="match status" value="1"/>
</dbReference>
<feature type="transmembrane region" description="Helical" evidence="6">
    <location>
        <begin position="282"/>
        <end position="300"/>
    </location>
</feature>
<dbReference type="InterPro" id="IPR011701">
    <property type="entry name" value="MFS"/>
</dbReference>
<dbReference type="PROSITE" id="PS50850">
    <property type="entry name" value="MFS"/>
    <property type="match status" value="1"/>
</dbReference>
<name>A0A2Z4GEY9_9BACT</name>
<accession>A0A2Z4GEY9</accession>
<feature type="transmembrane region" description="Helical" evidence="6">
    <location>
        <begin position="105"/>
        <end position="126"/>
    </location>
</feature>
<dbReference type="GO" id="GO:0022857">
    <property type="term" value="F:transmembrane transporter activity"/>
    <property type="evidence" value="ECO:0007669"/>
    <property type="project" value="InterPro"/>
</dbReference>
<feature type="transmembrane region" description="Helical" evidence="6">
    <location>
        <begin position="306"/>
        <end position="325"/>
    </location>
</feature>
<dbReference type="EMBL" id="CP029480">
    <property type="protein sequence ID" value="AWV99617.1"/>
    <property type="molecule type" value="Genomic_DNA"/>
</dbReference>
<dbReference type="InterPro" id="IPR020846">
    <property type="entry name" value="MFS_dom"/>
</dbReference>
<feature type="domain" description="Major facilitator superfamily (MFS) profile" evidence="7">
    <location>
        <begin position="14"/>
        <end position="404"/>
    </location>
</feature>
<feature type="transmembrane region" description="Helical" evidence="6">
    <location>
        <begin position="12"/>
        <end position="40"/>
    </location>
</feature>
<dbReference type="InterPro" id="IPR050189">
    <property type="entry name" value="MFS_Efflux_Transporters"/>
</dbReference>
<gene>
    <name evidence="8" type="ORF">DJ013_16135</name>
</gene>
<keyword evidence="3 6" id="KW-0812">Transmembrane</keyword>
<feature type="transmembrane region" description="Helical" evidence="6">
    <location>
        <begin position="80"/>
        <end position="99"/>
    </location>
</feature>
<evidence type="ECO:0000256" key="4">
    <source>
        <dbReference type="ARBA" id="ARBA00022989"/>
    </source>
</evidence>
<comment type="subcellular location">
    <subcellularLocation>
        <location evidence="1">Cell membrane</location>
        <topology evidence="1">Multi-pass membrane protein</topology>
    </subcellularLocation>
</comment>
<feature type="transmembrane region" description="Helical" evidence="6">
    <location>
        <begin position="166"/>
        <end position="186"/>
    </location>
</feature>
<dbReference type="InterPro" id="IPR036259">
    <property type="entry name" value="MFS_trans_sf"/>
</dbReference>